<keyword evidence="7 9" id="KW-0057">Aromatic amino acid biosynthesis</keyword>
<evidence type="ECO:0000313" key="11">
    <source>
        <dbReference type="EMBL" id="MBB5323400.1"/>
    </source>
</evidence>
<dbReference type="GO" id="GO:0000162">
    <property type="term" value="P:L-tryptophan biosynthetic process"/>
    <property type="evidence" value="ECO:0007669"/>
    <property type="project" value="UniProtKB-UniRule"/>
</dbReference>
<reference evidence="11 12" key="1">
    <citation type="submission" date="2020-08" db="EMBL/GenBank/DDBJ databases">
        <title>Genomic Encyclopedia of Type Strains, Phase IV (KMG-IV): sequencing the most valuable type-strain genomes for metagenomic binning, comparative biology and taxonomic classification.</title>
        <authorList>
            <person name="Goeker M."/>
        </authorList>
    </citation>
    <scope>NUCLEOTIDE SEQUENCE [LARGE SCALE GENOMIC DNA]</scope>
    <source>
        <strain evidence="11 12">DSM 16325</strain>
    </source>
</reference>
<evidence type="ECO:0000259" key="10">
    <source>
        <dbReference type="Pfam" id="PF00218"/>
    </source>
</evidence>
<dbReference type="EC" id="4.1.1.48" evidence="9"/>
<dbReference type="PANTHER" id="PTHR22854">
    <property type="entry name" value="TRYPTOPHAN BIOSYNTHESIS PROTEIN"/>
    <property type="match status" value="1"/>
</dbReference>
<evidence type="ECO:0000256" key="3">
    <source>
        <dbReference type="ARBA" id="ARBA00008737"/>
    </source>
</evidence>
<evidence type="ECO:0000256" key="4">
    <source>
        <dbReference type="ARBA" id="ARBA00022605"/>
    </source>
</evidence>
<dbReference type="InterPro" id="IPR013798">
    <property type="entry name" value="Indole-3-glycerol_P_synth_dom"/>
</dbReference>
<dbReference type="AlphaFoldDB" id="A0A7W8MV68"/>
<accession>A0A7W8MV68</accession>
<proteinExistence type="inferred from homology"/>
<sequence>MLEQILATKRSEIKALTLPPKCDVPRFSLSAALKNRTRSVGIIAEVKKASPSKGIIRPDFHPVDHAKAYEQAGADAISVLTDEVYFQGHRQYLTDIKQAVGVPVLRKDFIIDRLQIEESVRIGADAILLIGEALSPKTLYELYEEAYEKGLECLVEVHSRETLENILALFTPDIIGINNRNLHTFTTSLDTTKEVVPFVPKTSVIVSESGIATSVDLQTVHAYGAHAVLVGESLMRQDDVAQAVRDLYKGVEDFVRPS</sequence>
<dbReference type="PANTHER" id="PTHR22854:SF2">
    <property type="entry name" value="INDOLE-3-GLYCEROL-PHOSPHATE SYNTHASE"/>
    <property type="match status" value="1"/>
</dbReference>
<dbReference type="NCBIfam" id="NF001375">
    <property type="entry name" value="PRK00278.2-2"/>
    <property type="match status" value="1"/>
</dbReference>
<evidence type="ECO:0000313" key="12">
    <source>
        <dbReference type="Proteomes" id="UP000520011"/>
    </source>
</evidence>
<dbReference type="Gene3D" id="3.20.20.70">
    <property type="entry name" value="Aldolase class I"/>
    <property type="match status" value="1"/>
</dbReference>
<dbReference type="SUPFAM" id="SSF51366">
    <property type="entry name" value="Ribulose-phoshate binding barrel"/>
    <property type="match status" value="1"/>
</dbReference>
<evidence type="ECO:0000256" key="9">
    <source>
        <dbReference type="HAMAP-Rule" id="MF_00134"/>
    </source>
</evidence>
<dbReference type="UniPathway" id="UPA00035">
    <property type="reaction ID" value="UER00043"/>
</dbReference>
<dbReference type="CDD" id="cd00331">
    <property type="entry name" value="IGPS"/>
    <property type="match status" value="1"/>
</dbReference>
<name>A0A7W8MV68_9BACL</name>
<dbReference type="InterPro" id="IPR011060">
    <property type="entry name" value="RibuloseP-bd_barrel"/>
</dbReference>
<keyword evidence="12" id="KW-1185">Reference proteome</keyword>
<evidence type="ECO:0000256" key="1">
    <source>
        <dbReference type="ARBA" id="ARBA00001633"/>
    </source>
</evidence>
<dbReference type="NCBIfam" id="NF001377">
    <property type="entry name" value="PRK00278.2-4"/>
    <property type="match status" value="1"/>
</dbReference>
<dbReference type="GO" id="GO:0004640">
    <property type="term" value="F:phosphoribosylanthranilate isomerase activity"/>
    <property type="evidence" value="ECO:0007669"/>
    <property type="project" value="TreeGrafter"/>
</dbReference>
<dbReference type="GO" id="GO:0004425">
    <property type="term" value="F:indole-3-glycerol-phosphate synthase activity"/>
    <property type="evidence" value="ECO:0007669"/>
    <property type="project" value="UniProtKB-UniRule"/>
</dbReference>
<comment type="caution">
    <text evidence="11">The sequence shown here is derived from an EMBL/GenBank/DDBJ whole genome shotgun (WGS) entry which is preliminary data.</text>
</comment>
<comment type="similarity">
    <text evidence="3 9">Belongs to the TrpC family.</text>
</comment>
<dbReference type="HAMAP" id="MF_00134_B">
    <property type="entry name" value="IGPS_B"/>
    <property type="match status" value="1"/>
</dbReference>
<feature type="domain" description="Indole-3-glycerol phosphate synthase" evidence="10">
    <location>
        <begin position="2"/>
        <end position="247"/>
    </location>
</feature>
<keyword evidence="6 9" id="KW-0822">Tryptophan biosynthesis</keyword>
<dbReference type="EMBL" id="JACHEP010000001">
    <property type="protein sequence ID" value="MBB5323400.1"/>
    <property type="molecule type" value="Genomic_DNA"/>
</dbReference>
<dbReference type="Proteomes" id="UP000520011">
    <property type="component" value="Unassembled WGS sequence"/>
</dbReference>
<dbReference type="InterPro" id="IPR045186">
    <property type="entry name" value="Indole-3-glycerol_P_synth"/>
</dbReference>
<evidence type="ECO:0000256" key="5">
    <source>
        <dbReference type="ARBA" id="ARBA00022793"/>
    </source>
</evidence>
<organism evidence="11 12">
    <name type="scientific">Anoxybacteroides tepidamans</name>
    <dbReference type="NCBI Taxonomy" id="265948"/>
    <lineage>
        <taxon>Bacteria</taxon>
        <taxon>Bacillati</taxon>
        <taxon>Bacillota</taxon>
        <taxon>Bacilli</taxon>
        <taxon>Bacillales</taxon>
        <taxon>Anoxybacillaceae</taxon>
        <taxon>Anoxybacteroides</taxon>
    </lineage>
</organism>
<keyword evidence="8 9" id="KW-0456">Lyase</keyword>
<keyword evidence="5 9" id="KW-0210">Decarboxylase</keyword>
<gene>
    <name evidence="9" type="primary">trpC</name>
    <name evidence="11" type="ORF">HNQ34_000477</name>
</gene>
<evidence type="ECO:0000256" key="8">
    <source>
        <dbReference type="ARBA" id="ARBA00023239"/>
    </source>
</evidence>
<dbReference type="FunFam" id="3.20.20.70:FF:000024">
    <property type="entry name" value="Indole-3-glycerol phosphate synthase"/>
    <property type="match status" value="1"/>
</dbReference>
<evidence type="ECO:0000256" key="6">
    <source>
        <dbReference type="ARBA" id="ARBA00022822"/>
    </source>
</evidence>
<dbReference type="PROSITE" id="PS00614">
    <property type="entry name" value="IGPS"/>
    <property type="match status" value="1"/>
</dbReference>
<keyword evidence="4 9" id="KW-0028">Amino-acid biosynthesis</keyword>
<dbReference type="InterPro" id="IPR013785">
    <property type="entry name" value="Aldolase_TIM"/>
</dbReference>
<protein>
    <recommendedName>
        <fullName evidence="9">Indole-3-glycerol phosphate synthase</fullName>
        <shortName evidence="9">IGPS</shortName>
        <ecNumber evidence="9">4.1.1.48</ecNumber>
    </recommendedName>
</protein>
<evidence type="ECO:0000256" key="2">
    <source>
        <dbReference type="ARBA" id="ARBA00004696"/>
    </source>
</evidence>
<dbReference type="Pfam" id="PF00218">
    <property type="entry name" value="IGPS"/>
    <property type="match status" value="1"/>
</dbReference>
<evidence type="ECO:0000256" key="7">
    <source>
        <dbReference type="ARBA" id="ARBA00023141"/>
    </source>
</evidence>
<dbReference type="RefSeq" id="WP_183251118.1">
    <property type="nucleotide sequence ID" value="NZ_JACHEP010000001.1"/>
</dbReference>
<comment type="catalytic activity">
    <reaction evidence="1 9">
        <text>1-(2-carboxyphenylamino)-1-deoxy-D-ribulose 5-phosphate + H(+) = (1S,2R)-1-C-(indol-3-yl)glycerol 3-phosphate + CO2 + H2O</text>
        <dbReference type="Rhea" id="RHEA:23476"/>
        <dbReference type="ChEBI" id="CHEBI:15377"/>
        <dbReference type="ChEBI" id="CHEBI:15378"/>
        <dbReference type="ChEBI" id="CHEBI:16526"/>
        <dbReference type="ChEBI" id="CHEBI:58613"/>
        <dbReference type="ChEBI" id="CHEBI:58866"/>
        <dbReference type="EC" id="4.1.1.48"/>
    </reaction>
</comment>
<dbReference type="InterPro" id="IPR001468">
    <property type="entry name" value="Indole-3-GlycerolPSynthase_CS"/>
</dbReference>
<comment type="pathway">
    <text evidence="2 9">Amino-acid biosynthesis; L-tryptophan biosynthesis; L-tryptophan from chorismate: step 4/5.</text>
</comment>